<dbReference type="GO" id="GO:0016787">
    <property type="term" value="F:hydrolase activity"/>
    <property type="evidence" value="ECO:0007669"/>
    <property type="project" value="UniProtKB-KW"/>
</dbReference>
<comment type="similarity">
    <text evidence="1 3">Belongs to the glycosyl hydrolase 57 family.</text>
</comment>
<evidence type="ECO:0000256" key="1">
    <source>
        <dbReference type="ARBA" id="ARBA00006821"/>
    </source>
</evidence>
<dbReference type="PANTHER" id="PTHR36306">
    <property type="entry name" value="ALPHA-AMYLASE-RELATED-RELATED"/>
    <property type="match status" value="1"/>
</dbReference>
<keyword evidence="5" id="KW-0378">Hydrolase</keyword>
<protein>
    <submittedName>
        <fullName evidence="5">Glycoside hydrolase family 57 protein</fullName>
    </submittedName>
</protein>
<gene>
    <name evidence="5" type="ORF">V5E97_20620</name>
</gene>
<dbReference type="Pfam" id="PF03065">
    <property type="entry name" value="Glyco_hydro_57"/>
    <property type="match status" value="1"/>
</dbReference>
<name>A0AAU7C6H3_9BACT</name>
<dbReference type="InterPro" id="IPR027291">
    <property type="entry name" value="Glyco_hydro_38_N_sf"/>
</dbReference>
<dbReference type="EMBL" id="CP155447">
    <property type="protein sequence ID" value="XBH00761.1"/>
    <property type="molecule type" value="Genomic_DNA"/>
</dbReference>
<sequence>MPTVSLALMWHQHQPYYPDDVAGENPMPWVRLHGTKDYLGMALHLEEVPEFRCTINLVPSLLVQIEAYVHGATDKHLRVSRLPADGMDHDDALYLLDNFFMAHADAMIRPHPRYNELYHQRGLGVDSAEQALPRFRERDLRDLQVWSNLSWMHPILFEKDPELAEFKAKGKRYSEDEKQWLLDKQRELLAQIIPLHRKLADRGQVELTTTPFYHPIIPLLFDKRLAREAMPDVNLPSYRDGYLDDAEVHVKRAVESHQKHFGERPRGMWPSEGSVCQAMIPLLERHGIEWIATDEEILGASTHGKVGRDSRGHVRHPELLYRAWKVAEQGSELGIVFRDHSMSDQVGFHYQRSPGPAAANDFIGKLHSIGDACRQNPATLVPVILDGENCWEYYPDGGVSFLRSLYQSAVRDARVKPVTVGEFLRNHPPSDSLPRLFSGSWISHNFAIWIGHPEDNRAWDALHATREFLVREVETGRHNPAILARAWDEIYIAEGSDWFWWYGDDHSSALDALFDHLFRKHLRNVYTLLAQDPPGSLFTPISQAVSHRPIHDQPTSFLNVTVDGRSSYFEWINAARYVCGNERGTMALVTRGPLHTIWFGFSADRLLIRVDTDGGPASERLAETSQLRVGFVDPAEWEIVVESPSLPRPTAHINHSGQPSSNGTTVEVATGKILELAVPFGRLGLRADDPIRFYVELITGESSIDRAPREGIFELSVPTPDFERIQWQA</sequence>
<dbReference type="RefSeq" id="WP_406693432.1">
    <property type="nucleotide sequence ID" value="NZ_CP155447.1"/>
</dbReference>
<dbReference type="SUPFAM" id="SSF88713">
    <property type="entry name" value="Glycoside hydrolase/deacetylase"/>
    <property type="match status" value="1"/>
</dbReference>
<evidence type="ECO:0000259" key="4">
    <source>
        <dbReference type="Pfam" id="PF03065"/>
    </source>
</evidence>
<accession>A0AAU7C6H3</accession>
<reference evidence="5" key="1">
    <citation type="submission" date="2024-05" db="EMBL/GenBank/DDBJ databases">
        <title>Planctomycetes of the genus Singulisphaera possess chitinolytic capabilities.</title>
        <authorList>
            <person name="Ivanova A."/>
        </authorList>
    </citation>
    <scope>NUCLEOTIDE SEQUENCE</scope>
    <source>
        <strain evidence="5">Ch08T</strain>
    </source>
</reference>
<evidence type="ECO:0000313" key="5">
    <source>
        <dbReference type="EMBL" id="XBH00761.1"/>
    </source>
</evidence>
<feature type="domain" description="Glycoside hydrolase family 57 N-terminal" evidence="4">
    <location>
        <begin position="7"/>
        <end position="431"/>
    </location>
</feature>
<proteinExistence type="inferred from homology"/>
<dbReference type="PANTHER" id="PTHR36306:SF1">
    <property type="entry name" value="ALPHA-AMYLASE-RELATED"/>
    <property type="match status" value="1"/>
</dbReference>
<dbReference type="InterPro" id="IPR011330">
    <property type="entry name" value="Glyco_hydro/deAcase_b/a-brl"/>
</dbReference>
<evidence type="ECO:0000256" key="2">
    <source>
        <dbReference type="ARBA" id="ARBA00023277"/>
    </source>
</evidence>
<dbReference type="AlphaFoldDB" id="A0AAU7C6H3"/>
<dbReference type="GO" id="GO:0005975">
    <property type="term" value="P:carbohydrate metabolic process"/>
    <property type="evidence" value="ECO:0007669"/>
    <property type="project" value="InterPro"/>
</dbReference>
<dbReference type="Gene3D" id="3.20.110.10">
    <property type="entry name" value="Glycoside hydrolase 38, N terminal domain"/>
    <property type="match status" value="1"/>
</dbReference>
<evidence type="ECO:0000256" key="3">
    <source>
        <dbReference type="RuleBase" id="RU361196"/>
    </source>
</evidence>
<dbReference type="InterPro" id="IPR052046">
    <property type="entry name" value="GH57_Enzymes"/>
</dbReference>
<keyword evidence="2 3" id="KW-0119">Carbohydrate metabolism</keyword>
<dbReference type="InterPro" id="IPR004300">
    <property type="entry name" value="Glyco_hydro_57_N"/>
</dbReference>
<dbReference type="CDD" id="cd10796">
    <property type="entry name" value="GH57N_APU"/>
    <property type="match status" value="1"/>
</dbReference>
<organism evidence="5">
    <name type="scientific">Singulisphaera sp. Ch08</name>
    <dbReference type="NCBI Taxonomy" id="3120278"/>
    <lineage>
        <taxon>Bacteria</taxon>
        <taxon>Pseudomonadati</taxon>
        <taxon>Planctomycetota</taxon>
        <taxon>Planctomycetia</taxon>
        <taxon>Isosphaerales</taxon>
        <taxon>Isosphaeraceae</taxon>
        <taxon>Singulisphaera</taxon>
    </lineage>
</organism>